<name>A0A1F7RWY4_9BACT</name>
<dbReference type="Pfam" id="PF02310">
    <property type="entry name" value="B12-binding"/>
    <property type="match status" value="1"/>
</dbReference>
<dbReference type="Proteomes" id="UP000178435">
    <property type="component" value="Unassembled WGS sequence"/>
</dbReference>
<dbReference type="InterPro" id="IPR007197">
    <property type="entry name" value="rSAM"/>
</dbReference>
<dbReference type="SFLD" id="SFLDG01123">
    <property type="entry name" value="methyltransferase_(Class_B)"/>
    <property type="match status" value="1"/>
</dbReference>
<keyword evidence="7" id="KW-0411">Iron-sulfur</keyword>
<dbReference type="InterPro" id="IPR023404">
    <property type="entry name" value="rSAM_horseshoe"/>
</dbReference>
<dbReference type="PROSITE" id="PS51332">
    <property type="entry name" value="B12_BINDING"/>
    <property type="match status" value="1"/>
</dbReference>
<dbReference type="CDD" id="cd02068">
    <property type="entry name" value="radical_SAM_B12_BD"/>
    <property type="match status" value="1"/>
</dbReference>
<protein>
    <submittedName>
        <fullName evidence="10">Uncharacterized protein</fullName>
    </submittedName>
</protein>
<evidence type="ECO:0000256" key="7">
    <source>
        <dbReference type="ARBA" id="ARBA00023014"/>
    </source>
</evidence>
<keyword evidence="4" id="KW-0949">S-adenosyl-L-methionine</keyword>
<dbReference type="SMART" id="SM00729">
    <property type="entry name" value="Elp3"/>
    <property type="match status" value="1"/>
</dbReference>
<feature type="domain" description="Radical SAM core" evidence="9">
    <location>
        <begin position="186"/>
        <end position="421"/>
    </location>
</feature>
<evidence type="ECO:0000313" key="11">
    <source>
        <dbReference type="Proteomes" id="UP000178435"/>
    </source>
</evidence>
<dbReference type="Gene3D" id="3.40.50.280">
    <property type="entry name" value="Cobalamin-binding domain"/>
    <property type="match status" value="1"/>
</dbReference>
<gene>
    <name evidence="10" type="ORF">A2149_07310</name>
</gene>
<dbReference type="InterPro" id="IPR006638">
    <property type="entry name" value="Elp3/MiaA/NifB-like_rSAM"/>
</dbReference>
<dbReference type="Pfam" id="PF04055">
    <property type="entry name" value="Radical_SAM"/>
    <property type="match status" value="1"/>
</dbReference>
<dbReference type="GO" id="GO:0051539">
    <property type="term" value="F:4 iron, 4 sulfur cluster binding"/>
    <property type="evidence" value="ECO:0007669"/>
    <property type="project" value="UniProtKB-KW"/>
</dbReference>
<accession>A0A1F7RWY4</accession>
<dbReference type="SFLD" id="SFLDG01082">
    <property type="entry name" value="B12-binding_domain_containing"/>
    <property type="match status" value="1"/>
</dbReference>
<dbReference type="InterPro" id="IPR034466">
    <property type="entry name" value="Methyltransferase_Class_B"/>
</dbReference>
<dbReference type="CDD" id="cd01335">
    <property type="entry name" value="Radical_SAM"/>
    <property type="match status" value="1"/>
</dbReference>
<evidence type="ECO:0000256" key="1">
    <source>
        <dbReference type="ARBA" id="ARBA00001966"/>
    </source>
</evidence>
<dbReference type="InterPro" id="IPR051198">
    <property type="entry name" value="BchE-like"/>
</dbReference>
<evidence type="ECO:0000256" key="3">
    <source>
        <dbReference type="ARBA" id="ARBA00022679"/>
    </source>
</evidence>
<sequence length="568" mass="65136">MKILLVHPPLPCNERHKRILPLSLGYLASYLLKNLPEVEVKILDAHVLNFNYSQTMKEINKGKWDIIGITYWTPQSPFAYNISKAIKQNNPDAFVVHGGVHASLCPQEAVEYADVCVLHEGEIAFCELVKKMMEGKSFKEINGIAYKENGEMCRTPNSPMIKDLDSIPFPAWDLLPMECYTTPLHVVGGKRMPVIGSRGCPYNCSYCVSPLMWLREVRWRSPENVLEELKEIIKKFQIPQFHFWDDNFLLNREYVTGLCEGILKENLKIKWTGLTRASHIEKNKDLIGLLARAGCIGLEVGIESADPNTFLQIHKDESLSVIEDVAKLQKENGMHPLFTYMAFNPGETITGYYLQAQFIDKILSNLGWIEHFHPLPFSIYIGQFSTPYPRTQLMDDVKKLGVSLVESWDDCFHHNINFIPRSLLDDIPEKTSGRLKANDYLICVRAAWAGIWDFASFSLPRRERFKEQLDYVKFLSSFYARCNGSETLEKIAADLSEFLNISLKKSLQYSAFSTLILAQMGLIRSSLHSLDLDIKQKKINVPWERGIKKIIKRILFLLYVKIYALLAK</sequence>
<reference evidence="10 11" key="1">
    <citation type="journal article" date="2016" name="Nat. Commun.">
        <title>Thousands of microbial genomes shed light on interconnected biogeochemical processes in an aquifer system.</title>
        <authorList>
            <person name="Anantharaman K."/>
            <person name="Brown C.T."/>
            <person name="Hug L.A."/>
            <person name="Sharon I."/>
            <person name="Castelle C.J."/>
            <person name="Probst A.J."/>
            <person name="Thomas B.C."/>
            <person name="Singh A."/>
            <person name="Wilkins M.J."/>
            <person name="Karaoz U."/>
            <person name="Brodie E.L."/>
            <person name="Williams K.H."/>
            <person name="Hubbard S.S."/>
            <person name="Banfield J.F."/>
        </authorList>
    </citation>
    <scope>NUCLEOTIDE SEQUENCE [LARGE SCALE GENOMIC DNA]</scope>
</reference>
<feature type="domain" description="B12-binding" evidence="8">
    <location>
        <begin position="1"/>
        <end position="139"/>
    </location>
</feature>
<evidence type="ECO:0000259" key="9">
    <source>
        <dbReference type="PROSITE" id="PS51918"/>
    </source>
</evidence>
<keyword evidence="5" id="KW-0479">Metal-binding</keyword>
<keyword evidence="3" id="KW-0808">Transferase</keyword>
<evidence type="ECO:0000256" key="2">
    <source>
        <dbReference type="ARBA" id="ARBA00022603"/>
    </source>
</evidence>
<comment type="cofactor">
    <cofactor evidence="1">
        <name>[4Fe-4S] cluster</name>
        <dbReference type="ChEBI" id="CHEBI:49883"/>
    </cofactor>
</comment>
<evidence type="ECO:0000313" key="10">
    <source>
        <dbReference type="EMBL" id="OGL46066.1"/>
    </source>
</evidence>
<proteinExistence type="predicted"/>
<dbReference type="InterPro" id="IPR006158">
    <property type="entry name" value="Cobalamin-bd"/>
</dbReference>
<dbReference type="GO" id="GO:0046872">
    <property type="term" value="F:metal ion binding"/>
    <property type="evidence" value="ECO:0007669"/>
    <property type="project" value="UniProtKB-KW"/>
</dbReference>
<dbReference type="EMBL" id="MGDF01000067">
    <property type="protein sequence ID" value="OGL46066.1"/>
    <property type="molecule type" value="Genomic_DNA"/>
</dbReference>
<evidence type="ECO:0000256" key="5">
    <source>
        <dbReference type="ARBA" id="ARBA00022723"/>
    </source>
</evidence>
<organism evidence="10 11">
    <name type="scientific">Candidatus Schekmanbacteria bacterium RBG_16_38_11</name>
    <dbReference type="NCBI Taxonomy" id="1817880"/>
    <lineage>
        <taxon>Bacteria</taxon>
        <taxon>Candidatus Schekmaniibacteriota</taxon>
    </lineage>
</organism>
<evidence type="ECO:0000259" key="8">
    <source>
        <dbReference type="PROSITE" id="PS51332"/>
    </source>
</evidence>
<dbReference type="InterPro" id="IPR058240">
    <property type="entry name" value="rSAM_sf"/>
</dbReference>
<dbReference type="PANTHER" id="PTHR43409">
    <property type="entry name" value="ANAEROBIC MAGNESIUM-PROTOPORPHYRIN IX MONOMETHYL ESTER CYCLASE-RELATED"/>
    <property type="match status" value="1"/>
</dbReference>
<dbReference type="AlphaFoldDB" id="A0A1F7RWY4"/>
<dbReference type="PANTHER" id="PTHR43409:SF7">
    <property type="entry name" value="BLL1977 PROTEIN"/>
    <property type="match status" value="1"/>
</dbReference>
<dbReference type="PROSITE" id="PS51918">
    <property type="entry name" value="RADICAL_SAM"/>
    <property type="match status" value="1"/>
</dbReference>
<comment type="caution">
    <text evidence="10">The sequence shown here is derived from an EMBL/GenBank/DDBJ whole genome shotgun (WGS) entry which is preliminary data.</text>
</comment>
<dbReference type="SUPFAM" id="SSF102114">
    <property type="entry name" value="Radical SAM enzymes"/>
    <property type="match status" value="1"/>
</dbReference>
<keyword evidence="6" id="KW-0408">Iron</keyword>
<evidence type="ECO:0000256" key="6">
    <source>
        <dbReference type="ARBA" id="ARBA00023004"/>
    </source>
</evidence>
<dbReference type="GO" id="GO:0003824">
    <property type="term" value="F:catalytic activity"/>
    <property type="evidence" value="ECO:0007669"/>
    <property type="project" value="InterPro"/>
</dbReference>
<keyword evidence="2" id="KW-0489">Methyltransferase</keyword>
<evidence type="ECO:0000256" key="4">
    <source>
        <dbReference type="ARBA" id="ARBA00022691"/>
    </source>
</evidence>
<dbReference type="GO" id="GO:0031419">
    <property type="term" value="F:cobalamin binding"/>
    <property type="evidence" value="ECO:0007669"/>
    <property type="project" value="InterPro"/>
</dbReference>
<dbReference type="Gene3D" id="3.80.30.20">
    <property type="entry name" value="tm_1862 like domain"/>
    <property type="match status" value="1"/>
</dbReference>
<dbReference type="SFLD" id="SFLDS00029">
    <property type="entry name" value="Radical_SAM"/>
    <property type="match status" value="1"/>
</dbReference>